<dbReference type="InterPro" id="IPR016024">
    <property type="entry name" value="ARM-type_fold"/>
</dbReference>
<sequence length="738" mass="83922">MASIIGKVKRGNLREIVERINKAASLEDVRIAVNSAIREFSHENQRKHNIEVEKGAATALYKQLVIVVRMNQSWFPHLGEGICHALSMVYNCSVSKCKESADVIGNDLIKLLFAVIACHDVHKNWRTVEYSMRTIRLLSQVDSVQEIVMAYVIFSKNYLFLLTFSRYSEIRIEAMQIIATLTMNKENMKKFQSDAKLLEAVIHAASMKDKRDEIQKWAELTLRNLMSLPTIDICFKATTVLLSDLIELSNQSYSDFEKPFVTLILSQLTKKNENQTPFTFFEGGKFIEILVGVVESRASGPGTIMAAMEGLKNIINSETVDFVLNINPKIVGIVTKISCIHFERHKTCNVLDSLKKVLNRGTNNAATYYKEVLSSICYLLRNQHAIVRSTALDSLKKHCEAVDNQPQIVTHTGLLDSLIPTILPRTLDVRDDSECTQNSTLPWNSQDYSDELETLKALDIILELVKNVNNCKVIVKNSGILLAVAQLVPQNSVIFKNATNNDEIVRDIKEKKSMEIMMTLLSDDESLKYVVENNLMSDYFDVNVVTMMAEGDCEGITFPSKLDVITDDRKGHHPPRSKQKGFTQPKQVNPTKHKMSKSRSFFDKGKMMCEGIEMSLDSFRKDYEYKMKSQKKIIWKQISSSNKFMNDTSLYSPRMDVTQSEHIKMGLGSFYKELSMEMKLNNYNEDIAMKQKGKTVSMEQIEENISTEQRADEHLSSSSIWDVGNNIRVTIYPTDSNM</sequence>
<dbReference type="AlphaFoldDB" id="A0A7S1FX29"/>
<feature type="compositionally biased region" description="Polar residues" evidence="1">
    <location>
        <begin position="580"/>
        <end position="590"/>
    </location>
</feature>
<protein>
    <submittedName>
        <fullName evidence="2">Uncharacterized protein</fullName>
    </submittedName>
</protein>
<gene>
    <name evidence="2" type="ORF">CHYS00102_LOCUS20303</name>
</gene>
<evidence type="ECO:0000313" key="2">
    <source>
        <dbReference type="EMBL" id="CAD8893094.1"/>
    </source>
</evidence>
<accession>A0A7S1FX29</accession>
<dbReference type="Gene3D" id="1.25.10.10">
    <property type="entry name" value="Leucine-rich Repeat Variant"/>
    <property type="match status" value="2"/>
</dbReference>
<dbReference type="SUPFAM" id="SSF48371">
    <property type="entry name" value="ARM repeat"/>
    <property type="match status" value="2"/>
</dbReference>
<dbReference type="EMBL" id="HBFR01028026">
    <property type="protein sequence ID" value="CAD8893094.1"/>
    <property type="molecule type" value="Transcribed_RNA"/>
</dbReference>
<organism evidence="2">
    <name type="scientific">Corethron hystrix</name>
    <dbReference type="NCBI Taxonomy" id="216773"/>
    <lineage>
        <taxon>Eukaryota</taxon>
        <taxon>Sar</taxon>
        <taxon>Stramenopiles</taxon>
        <taxon>Ochrophyta</taxon>
        <taxon>Bacillariophyta</taxon>
        <taxon>Coscinodiscophyceae</taxon>
        <taxon>Corethrophycidae</taxon>
        <taxon>Corethrales</taxon>
        <taxon>Corethraceae</taxon>
        <taxon>Corethron</taxon>
    </lineage>
</organism>
<reference evidence="2" key="1">
    <citation type="submission" date="2021-01" db="EMBL/GenBank/DDBJ databases">
        <authorList>
            <person name="Corre E."/>
            <person name="Pelletier E."/>
            <person name="Niang G."/>
            <person name="Scheremetjew M."/>
            <person name="Finn R."/>
            <person name="Kale V."/>
            <person name="Holt S."/>
            <person name="Cochrane G."/>
            <person name="Meng A."/>
            <person name="Brown T."/>
            <person name="Cohen L."/>
        </authorList>
    </citation>
    <scope>NUCLEOTIDE SEQUENCE</scope>
    <source>
        <strain evidence="2">308</strain>
    </source>
</reference>
<name>A0A7S1FX29_9STRA</name>
<evidence type="ECO:0000256" key="1">
    <source>
        <dbReference type="SAM" id="MobiDB-lite"/>
    </source>
</evidence>
<dbReference type="InterPro" id="IPR011989">
    <property type="entry name" value="ARM-like"/>
</dbReference>
<proteinExistence type="predicted"/>
<feature type="region of interest" description="Disordered" evidence="1">
    <location>
        <begin position="566"/>
        <end position="597"/>
    </location>
</feature>